<keyword evidence="1" id="KW-0812">Transmembrane</keyword>
<proteinExistence type="predicted"/>
<name>A0A7S5DQA4_RHIRH</name>
<evidence type="ECO:0000313" key="2">
    <source>
        <dbReference type="EMBL" id="QCL09639.1"/>
    </source>
</evidence>
<organism evidence="2">
    <name type="scientific">Rhizobium rhizogenes</name>
    <name type="common">Agrobacterium rhizogenes</name>
    <dbReference type="NCBI Taxonomy" id="359"/>
    <lineage>
        <taxon>Bacteria</taxon>
        <taxon>Pseudomonadati</taxon>
        <taxon>Pseudomonadota</taxon>
        <taxon>Alphaproteobacteria</taxon>
        <taxon>Hyphomicrobiales</taxon>
        <taxon>Rhizobiaceae</taxon>
        <taxon>Rhizobium/Agrobacterium group</taxon>
        <taxon>Rhizobium</taxon>
    </lineage>
</organism>
<protein>
    <submittedName>
        <fullName evidence="2">Uncharacterized protein</fullName>
    </submittedName>
</protein>
<sequence length="230" mass="25821">MEKPVRIGALIASPILFGLFVYLIIVDAGARQYSTVGVLLVFAVIATRIDEITNLTFSATGVQAELARTLREAEATISQLQRIAEVFGQISVQQITLSNRWDGLSSKEKREAIARIERELKGIDLTDDRIEKVLSTQRDYDRFDYYLWVAQTLPAPPTVEQVTAFTSFSSAFPNASASAVPSVGDVEAFLSEHGIATGEWLERLNDWKQYEHDHTHRRIDLWDNRHAPSS</sequence>
<evidence type="ECO:0000256" key="1">
    <source>
        <dbReference type="SAM" id="Phobius"/>
    </source>
</evidence>
<gene>
    <name evidence="2" type="ORF">pC5.8a_147</name>
</gene>
<keyword evidence="1" id="KW-1133">Transmembrane helix</keyword>
<dbReference type="RefSeq" id="WP_201010211.1">
    <property type="nucleotide sequence ID" value="NZ_MK318971.1"/>
</dbReference>
<reference evidence="2" key="1">
    <citation type="submission" date="2018-12" db="EMBL/GenBank/DDBJ databases">
        <title>Three Rhizobium rhizogenes strains isolated from the same crown gall tumor carry diverse plasmids.</title>
        <authorList>
            <person name="Pulawska J."/>
            <person name="Kuzmanovic N."/>
        </authorList>
    </citation>
    <scope>NUCLEOTIDE SEQUENCE</scope>
    <source>
        <strain evidence="2">Colt5.8</strain>
        <plasmid evidence="2">pColt5.8a</plasmid>
    </source>
</reference>
<dbReference type="EMBL" id="MK318971">
    <property type="protein sequence ID" value="QCL09639.1"/>
    <property type="molecule type" value="Genomic_DNA"/>
</dbReference>
<keyword evidence="2" id="KW-0614">Plasmid</keyword>
<feature type="transmembrane region" description="Helical" evidence="1">
    <location>
        <begin position="7"/>
        <end position="26"/>
    </location>
</feature>
<dbReference type="AlphaFoldDB" id="A0A7S5DQA4"/>
<accession>A0A7S5DQA4</accession>
<geneLocation type="plasmid" evidence="2">
    <name>pColt5.8a</name>
</geneLocation>
<keyword evidence="1" id="KW-0472">Membrane</keyword>